<proteinExistence type="predicted"/>
<protein>
    <submittedName>
        <fullName evidence="1">Uncharacterized protein</fullName>
    </submittedName>
</protein>
<dbReference type="Proteomes" id="UP001175211">
    <property type="component" value="Unassembled WGS sequence"/>
</dbReference>
<dbReference type="GeneID" id="85364258"/>
<gene>
    <name evidence="1" type="ORF">EV420DRAFT_1762693</name>
</gene>
<organism evidence="1 2">
    <name type="scientific">Armillaria tabescens</name>
    <name type="common">Ringless honey mushroom</name>
    <name type="synonym">Agaricus tabescens</name>
    <dbReference type="NCBI Taxonomy" id="1929756"/>
    <lineage>
        <taxon>Eukaryota</taxon>
        <taxon>Fungi</taxon>
        <taxon>Dikarya</taxon>
        <taxon>Basidiomycota</taxon>
        <taxon>Agaricomycotina</taxon>
        <taxon>Agaricomycetes</taxon>
        <taxon>Agaricomycetidae</taxon>
        <taxon>Agaricales</taxon>
        <taxon>Marasmiineae</taxon>
        <taxon>Physalacriaceae</taxon>
        <taxon>Desarmillaria</taxon>
    </lineage>
</organism>
<name>A0AA39KFR4_ARMTA</name>
<comment type="caution">
    <text evidence="1">The sequence shown here is derived from an EMBL/GenBank/DDBJ whole genome shotgun (WGS) entry which is preliminary data.</text>
</comment>
<evidence type="ECO:0000313" key="1">
    <source>
        <dbReference type="EMBL" id="KAK0460379.1"/>
    </source>
</evidence>
<accession>A0AA39KFR4</accession>
<dbReference type="EMBL" id="JAUEPS010000012">
    <property type="protein sequence ID" value="KAK0460379.1"/>
    <property type="molecule type" value="Genomic_DNA"/>
</dbReference>
<dbReference type="AlphaFoldDB" id="A0AA39KFR4"/>
<keyword evidence="2" id="KW-1185">Reference proteome</keyword>
<sequence length="96" mass="10852">MTIDLTVPVFLWFQYNFFEHTCNSFKISRVDVNTQGINAPLAGLGILRFFLLRAVPLLVLRQQGPSQSYGPLTLFHVHRAWFVAENSHGTAAKCCL</sequence>
<dbReference type="RefSeq" id="XP_060332418.1">
    <property type="nucleotide sequence ID" value="XM_060480710.1"/>
</dbReference>
<evidence type="ECO:0000313" key="2">
    <source>
        <dbReference type="Proteomes" id="UP001175211"/>
    </source>
</evidence>
<reference evidence="1" key="1">
    <citation type="submission" date="2023-06" db="EMBL/GenBank/DDBJ databases">
        <authorList>
            <consortium name="Lawrence Berkeley National Laboratory"/>
            <person name="Ahrendt S."/>
            <person name="Sahu N."/>
            <person name="Indic B."/>
            <person name="Wong-Bajracharya J."/>
            <person name="Merenyi Z."/>
            <person name="Ke H.-M."/>
            <person name="Monk M."/>
            <person name="Kocsube S."/>
            <person name="Drula E."/>
            <person name="Lipzen A."/>
            <person name="Balint B."/>
            <person name="Henrissat B."/>
            <person name="Andreopoulos B."/>
            <person name="Martin F.M."/>
            <person name="Harder C.B."/>
            <person name="Rigling D."/>
            <person name="Ford K.L."/>
            <person name="Foster G.D."/>
            <person name="Pangilinan J."/>
            <person name="Papanicolaou A."/>
            <person name="Barry K."/>
            <person name="LaButti K."/>
            <person name="Viragh M."/>
            <person name="Koriabine M."/>
            <person name="Yan M."/>
            <person name="Riley R."/>
            <person name="Champramary S."/>
            <person name="Plett K.L."/>
            <person name="Tsai I.J."/>
            <person name="Slot J."/>
            <person name="Sipos G."/>
            <person name="Plett J."/>
            <person name="Nagy L.G."/>
            <person name="Grigoriev I.V."/>
        </authorList>
    </citation>
    <scope>NUCLEOTIDE SEQUENCE</scope>
    <source>
        <strain evidence="1">CCBAS 213</strain>
    </source>
</reference>